<evidence type="ECO:0000313" key="1">
    <source>
        <dbReference type="EMBL" id="EFC95335.1"/>
    </source>
</evidence>
<gene>
    <name evidence="1" type="ORF">CLOSTHATH_06468</name>
</gene>
<organism evidence="1 2">
    <name type="scientific">Hungatella hathewayi DSM 13479</name>
    <dbReference type="NCBI Taxonomy" id="566550"/>
    <lineage>
        <taxon>Bacteria</taxon>
        <taxon>Bacillati</taxon>
        <taxon>Bacillota</taxon>
        <taxon>Clostridia</taxon>
        <taxon>Lachnospirales</taxon>
        <taxon>Lachnospiraceae</taxon>
        <taxon>Hungatella</taxon>
    </lineage>
</organism>
<accession>D3AS61</accession>
<feature type="non-terminal residue" evidence="1">
    <location>
        <position position="80"/>
    </location>
</feature>
<dbReference type="Proteomes" id="UP000004968">
    <property type="component" value="Unassembled WGS sequence"/>
</dbReference>
<sequence>MCYVKAGSYIRMRTEFEGDGRYRYNGIKMTMINYRKAEVDSSSGVNYGVYAKALLRLLEIRITHSRHCEVCTKLCREKEG</sequence>
<comment type="caution">
    <text evidence="1">The sequence shown here is derived from an EMBL/GenBank/DDBJ whole genome shotgun (WGS) entry which is preliminary data.</text>
</comment>
<reference evidence="1 2" key="1">
    <citation type="submission" date="2010-01" db="EMBL/GenBank/DDBJ databases">
        <authorList>
            <person name="Weinstock G."/>
            <person name="Sodergren E."/>
            <person name="Clifton S."/>
            <person name="Fulton L."/>
            <person name="Fulton B."/>
            <person name="Courtney L."/>
            <person name="Fronick C."/>
            <person name="Harrison M."/>
            <person name="Strong C."/>
            <person name="Farmer C."/>
            <person name="Delahaunty K."/>
            <person name="Markovic C."/>
            <person name="Hall O."/>
            <person name="Minx P."/>
            <person name="Tomlinson C."/>
            <person name="Mitreva M."/>
            <person name="Nelson J."/>
            <person name="Hou S."/>
            <person name="Wollam A."/>
            <person name="Pepin K.H."/>
            <person name="Johnson M."/>
            <person name="Bhonagiri V."/>
            <person name="Nash W.E."/>
            <person name="Warren W."/>
            <person name="Chinwalla A."/>
            <person name="Mardis E.R."/>
            <person name="Wilson R.K."/>
        </authorList>
    </citation>
    <scope>NUCLEOTIDE SEQUENCE [LARGE SCALE GENOMIC DNA]</scope>
    <source>
        <strain evidence="1 2">DSM 13479</strain>
    </source>
</reference>
<proteinExistence type="predicted"/>
<name>D3AS61_9FIRM</name>
<dbReference type="AlphaFoldDB" id="D3AS61"/>
<protein>
    <submittedName>
        <fullName evidence="1">Uncharacterized protein</fullName>
    </submittedName>
</protein>
<evidence type="ECO:0000313" key="2">
    <source>
        <dbReference type="Proteomes" id="UP000004968"/>
    </source>
</evidence>
<dbReference type="HOGENOM" id="CLU_2595501_0_0_9"/>
<dbReference type="EMBL" id="ACIO01000771">
    <property type="protein sequence ID" value="EFC95335.1"/>
    <property type="molecule type" value="Genomic_DNA"/>
</dbReference>